<feature type="compositionally biased region" description="Basic and acidic residues" evidence="1">
    <location>
        <begin position="14"/>
        <end position="37"/>
    </location>
</feature>
<proteinExistence type="predicted"/>
<feature type="region of interest" description="Disordered" evidence="1">
    <location>
        <begin position="1"/>
        <end position="47"/>
    </location>
</feature>
<feature type="region of interest" description="Disordered" evidence="1">
    <location>
        <begin position="63"/>
        <end position="86"/>
    </location>
</feature>
<dbReference type="Proteomes" id="UP001151529">
    <property type="component" value="Unassembled WGS sequence"/>
</dbReference>
<evidence type="ECO:0000313" key="2">
    <source>
        <dbReference type="EMBL" id="KAJ6670186.1"/>
    </source>
</evidence>
<comment type="caution">
    <text evidence="2">The sequence shown here is derived from an EMBL/GenBank/DDBJ whole genome shotgun (WGS) entry which is preliminary data.</text>
</comment>
<organism evidence="2 3">
    <name type="scientific">Salix viminalis</name>
    <name type="common">Common osier</name>
    <name type="synonym">Basket willow</name>
    <dbReference type="NCBI Taxonomy" id="40686"/>
    <lineage>
        <taxon>Eukaryota</taxon>
        <taxon>Viridiplantae</taxon>
        <taxon>Streptophyta</taxon>
        <taxon>Embryophyta</taxon>
        <taxon>Tracheophyta</taxon>
        <taxon>Spermatophyta</taxon>
        <taxon>Magnoliopsida</taxon>
        <taxon>eudicotyledons</taxon>
        <taxon>Gunneridae</taxon>
        <taxon>Pentapetalae</taxon>
        <taxon>rosids</taxon>
        <taxon>fabids</taxon>
        <taxon>Malpighiales</taxon>
        <taxon>Salicaceae</taxon>
        <taxon>Saliceae</taxon>
        <taxon>Salix</taxon>
    </lineage>
</organism>
<reference evidence="2 3" key="1">
    <citation type="journal article" date="2023" name="Int. J. Mol. Sci.">
        <title>De Novo Assembly and Annotation of 11 Diverse Shrub Willow (Salix) Genomes Reveals Novel Gene Organization in Sex-Linked Regions.</title>
        <authorList>
            <person name="Hyden B."/>
            <person name="Feng K."/>
            <person name="Yates T.B."/>
            <person name="Jawdy S."/>
            <person name="Cereghino C."/>
            <person name="Smart L.B."/>
            <person name="Muchero W."/>
        </authorList>
    </citation>
    <scope>NUCLEOTIDE SEQUENCE [LARGE SCALE GENOMIC DNA]</scope>
    <source>
        <tissue evidence="2">Shoot tip</tissue>
    </source>
</reference>
<keyword evidence="3" id="KW-1185">Reference proteome</keyword>
<dbReference type="AlphaFoldDB" id="A0A9Q0NID9"/>
<evidence type="ECO:0000313" key="3">
    <source>
        <dbReference type="Proteomes" id="UP001151529"/>
    </source>
</evidence>
<dbReference type="EMBL" id="JAPFFL010000128">
    <property type="protein sequence ID" value="KAJ6670186.1"/>
    <property type="molecule type" value="Genomic_DNA"/>
</dbReference>
<gene>
    <name evidence="2" type="ORF">OIU85_006979</name>
</gene>
<protein>
    <submittedName>
        <fullName evidence="2">Uncharacterized protein</fullName>
    </submittedName>
</protein>
<sequence length="86" mass="9774">MATPKPTKINQPKENPKTKPPKETHNPPKTKQPENTHTESSAKTISWADRVKVTDSTTRYTLDHIPQSNRDGQLEITEDMLTEHAE</sequence>
<name>A0A9Q0NID9_SALVM</name>
<accession>A0A9Q0NID9</accession>
<evidence type="ECO:0000256" key="1">
    <source>
        <dbReference type="SAM" id="MobiDB-lite"/>
    </source>
</evidence>